<dbReference type="AlphaFoldDB" id="A0A7H4MX45"/>
<evidence type="ECO:0000313" key="2">
    <source>
        <dbReference type="Proteomes" id="UP000255050"/>
    </source>
</evidence>
<sequence length="57" mass="7102">MTDTAHCHQFFSFINRVFEVLRTVHCQRRRQFFVGKWFAFINVGDFTNQEFWWKQGR</sequence>
<reference evidence="1 2" key="1">
    <citation type="submission" date="2018-06" db="EMBL/GenBank/DDBJ databases">
        <authorList>
            <consortium name="Pathogen Informatics"/>
            <person name="Doyle S."/>
        </authorList>
    </citation>
    <scope>NUCLEOTIDE SEQUENCE [LARGE SCALE GENOMIC DNA]</scope>
    <source>
        <strain evidence="1 2">NCTC11694</strain>
    </source>
</reference>
<name>A0A7H4MX45_9ENTR</name>
<accession>A0A7H4MX45</accession>
<proteinExistence type="predicted"/>
<dbReference type="Proteomes" id="UP000255050">
    <property type="component" value="Unassembled WGS sequence"/>
</dbReference>
<organism evidence="1 2">
    <name type="scientific">Klebsiella michiganensis</name>
    <dbReference type="NCBI Taxonomy" id="1134687"/>
    <lineage>
        <taxon>Bacteria</taxon>
        <taxon>Pseudomonadati</taxon>
        <taxon>Pseudomonadota</taxon>
        <taxon>Gammaproteobacteria</taxon>
        <taxon>Enterobacterales</taxon>
        <taxon>Enterobacteriaceae</taxon>
        <taxon>Klebsiella/Raoultella group</taxon>
        <taxon>Klebsiella</taxon>
    </lineage>
</organism>
<dbReference type="EMBL" id="UGJR01000006">
    <property type="protein sequence ID" value="STT07658.1"/>
    <property type="molecule type" value="Genomic_DNA"/>
</dbReference>
<protein>
    <submittedName>
        <fullName evidence="1">Uncharacterized protein</fullName>
    </submittedName>
</protein>
<evidence type="ECO:0000313" key="1">
    <source>
        <dbReference type="EMBL" id="STT07658.1"/>
    </source>
</evidence>
<gene>
    <name evidence="1" type="ORF">NCTC11694_07280</name>
</gene>
<comment type="caution">
    <text evidence="1">The sequence shown here is derived from an EMBL/GenBank/DDBJ whole genome shotgun (WGS) entry which is preliminary data.</text>
</comment>